<feature type="transmembrane region" description="Helical" evidence="2">
    <location>
        <begin position="25"/>
        <end position="43"/>
    </location>
</feature>
<sequence length="199" mass="20956">MTADPDTTGRAGAETRPSYRRMAWTAVRVVGSIAVLVTLYYVLPLDHSSTAAAVTMLLIGLAGFVALVVVQVRAIVRSPHPALRALESLSTSVPFFLLLFAASYVVMAALSPNSFGRPLSHTDGLYFTVTVFSTVGFGDITPKTETARLVVTMQMLADLVVLGLAVKVILGAVRRGRQHRAAESDGAAGGNEPVSGDAK</sequence>
<feature type="domain" description="Potassium channel" evidence="3">
    <location>
        <begin position="96"/>
        <end position="172"/>
    </location>
</feature>
<reference evidence="5" key="1">
    <citation type="journal article" date="2019" name="Int. J. Syst. Evol. Microbiol.">
        <title>The Global Catalogue of Microorganisms (GCM) 10K type strain sequencing project: providing services to taxonomists for standard genome sequencing and annotation.</title>
        <authorList>
            <consortium name="The Broad Institute Genomics Platform"/>
            <consortium name="The Broad Institute Genome Sequencing Center for Infectious Disease"/>
            <person name="Wu L."/>
            <person name="Ma J."/>
        </authorList>
    </citation>
    <scope>NUCLEOTIDE SEQUENCE [LARGE SCALE GENOMIC DNA]</scope>
    <source>
        <strain evidence="5">JCM 17986</strain>
    </source>
</reference>
<evidence type="ECO:0000256" key="2">
    <source>
        <dbReference type="SAM" id="Phobius"/>
    </source>
</evidence>
<keyword evidence="2" id="KW-0472">Membrane</keyword>
<evidence type="ECO:0000256" key="1">
    <source>
        <dbReference type="SAM" id="MobiDB-lite"/>
    </source>
</evidence>
<dbReference type="Gene3D" id="1.10.287.70">
    <property type="match status" value="1"/>
</dbReference>
<evidence type="ECO:0000313" key="4">
    <source>
        <dbReference type="EMBL" id="GAA4961069.1"/>
    </source>
</evidence>
<keyword evidence="2" id="KW-0812">Transmembrane</keyword>
<organism evidence="4 5">
    <name type="scientific">Yinghuangia aomiensis</name>
    <dbReference type="NCBI Taxonomy" id="676205"/>
    <lineage>
        <taxon>Bacteria</taxon>
        <taxon>Bacillati</taxon>
        <taxon>Actinomycetota</taxon>
        <taxon>Actinomycetes</taxon>
        <taxon>Kitasatosporales</taxon>
        <taxon>Streptomycetaceae</taxon>
        <taxon>Yinghuangia</taxon>
    </lineage>
</organism>
<keyword evidence="4" id="KW-0813">Transport</keyword>
<dbReference type="InterPro" id="IPR013099">
    <property type="entry name" value="K_chnl_dom"/>
</dbReference>
<keyword evidence="4" id="KW-0406">Ion transport</keyword>
<feature type="region of interest" description="Disordered" evidence="1">
    <location>
        <begin position="180"/>
        <end position="199"/>
    </location>
</feature>
<proteinExistence type="predicted"/>
<name>A0ABP9H332_9ACTN</name>
<evidence type="ECO:0000313" key="5">
    <source>
        <dbReference type="Proteomes" id="UP001500466"/>
    </source>
</evidence>
<evidence type="ECO:0000259" key="3">
    <source>
        <dbReference type="Pfam" id="PF07885"/>
    </source>
</evidence>
<keyword evidence="5" id="KW-1185">Reference proteome</keyword>
<feature type="transmembrane region" description="Helical" evidence="2">
    <location>
        <begin position="49"/>
        <end position="70"/>
    </location>
</feature>
<dbReference type="SUPFAM" id="SSF81324">
    <property type="entry name" value="Voltage-gated potassium channels"/>
    <property type="match status" value="1"/>
</dbReference>
<comment type="caution">
    <text evidence="4">The sequence shown here is derived from an EMBL/GenBank/DDBJ whole genome shotgun (WGS) entry which is preliminary data.</text>
</comment>
<protein>
    <submittedName>
        <fullName evidence="4">Potassium channel family protein</fullName>
    </submittedName>
</protein>
<dbReference type="Proteomes" id="UP001500466">
    <property type="component" value="Unassembled WGS sequence"/>
</dbReference>
<dbReference type="Pfam" id="PF07885">
    <property type="entry name" value="Ion_trans_2"/>
    <property type="match status" value="1"/>
</dbReference>
<gene>
    <name evidence="4" type="ORF">GCM10023205_25570</name>
</gene>
<accession>A0ABP9H332</accession>
<feature type="transmembrane region" description="Helical" evidence="2">
    <location>
        <begin position="91"/>
        <end position="110"/>
    </location>
</feature>
<keyword evidence="2" id="KW-1133">Transmembrane helix</keyword>
<dbReference type="EMBL" id="BAABHS010000008">
    <property type="protein sequence ID" value="GAA4961069.1"/>
    <property type="molecule type" value="Genomic_DNA"/>
</dbReference>
<keyword evidence="4" id="KW-0407">Ion channel</keyword>
<dbReference type="RefSeq" id="WP_345675529.1">
    <property type="nucleotide sequence ID" value="NZ_BAABHS010000008.1"/>
</dbReference>
<feature type="transmembrane region" description="Helical" evidence="2">
    <location>
        <begin position="149"/>
        <end position="170"/>
    </location>
</feature>
<dbReference type="GO" id="GO:0034220">
    <property type="term" value="P:monoatomic ion transmembrane transport"/>
    <property type="evidence" value="ECO:0007669"/>
    <property type="project" value="UniProtKB-KW"/>
</dbReference>